<proteinExistence type="predicted"/>
<organism evidence="2 3">
    <name type="scientific">Meloidogyne graminicola</name>
    <dbReference type="NCBI Taxonomy" id="189291"/>
    <lineage>
        <taxon>Eukaryota</taxon>
        <taxon>Metazoa</taxon>
        <taxon>Ecdysozoa</taxon>
        <taxon>Nematoda</taxon>
        <taxon>Chromadorea</taxon>
        <taxon>Rhabditida</taxon>
        <taxon>Tylenchina</taxon>
        <taxon>Tylenchomorpha</taxon>
        <taxon>Tylenchoidea</taxon>
        <taxon>Meloidogynidae</taxon>
        <taxon>Meloidogyninae</taxon>
        <taxon>Meloidogyne</taxon>
    </lineage>
</organism>
<sequence length="426" mass="48207">MSSNKIKGKTNKNNQNYGSSSSDEAEHVNEICSGGWPSSVSVLETPDRKRVRNSLRSNNKQKNIYSINLIPDISFHPSTTTTSTTLTTHISFASTSTIITNTLANSPPINRLLNNSSSSFCSPTLRTPRQKSTITTTIHLSRSPLRSFFIKEKLQISPNNYISTTNKDQALRPLNLQNYIGIHNEDNNNIDQISTNQQKSVYPQSSFNLERRSIDENLENNEKQKKNSFEQRRVSKDSGFSENSNEINSNNDKSSYSHLSFTQSGLIETPSKGLLLSSGHSTSVVQPLFHSTPLNSPIPPLPFSFDSINNNQPSTSSFHSPIQEQNYGPFESTIFDDILNDLDKLQPEIPIKQQTPKKYQTRSVKFERRLLSLKWRRESPRKKANSLVEWQKIEENKIPSNLFIEGINNENLQEISVLVFSQKIVN</sequence>
<feature type="compositionally biased region" description="Basic residues" evidence="1">
    <location>
        <begin position="1"/>
        <end position="10"/>
    </location>
</feature>
<accession>A0A8S9ZX96</accession>
<name>A0A8S9ZX96_9BILA</name>
<evidence type="ECO:0000256" key="1">
    <source>
        <dbReference type="SAM" id="MobiDB-lite"/>
    </source>
</evidence>
<evidence type="ECO:0000313" key="2">
    <source>
        <dbReference type="EMBL" id="KAF7637901.1"/>
    </source>
</evidence>
<feature type="compositionally biased region" description="Polar residues" evidence="1">
    <location>
        <begin position="11"/>
        <end position="22"/>
    </location>
</feature>
<evidence type="ECO:0000313" key="3">
    <source>
        <dbReference type="Proteomes" id="UP000605970"/>
    </source>
</evidence>
<reference evidence="2" key="1">
    <citation type="journal article" date="2020" name="Ecol. Evol.">
        <title>Genome structure and content of the rice root-knot nematode (Meloidogyne graminicola).</title>
        <authorList>
            <person name="Phan N.T."/>
            <person name="Danchin E.G.J."/>
            <person name="Klopp C."/>
            <person name="Perfus-Barbeoch L."/>
            <person name="Kozlowski D.K."/>
            <person name="Koutsovoulos G.D."/>
            <person name="Lopez-Roques C."/>
            <person name="Bouchez O."/>
            <person name="Zahm M."/>
            <person name="Besnard G."/>
            <person name="Bellafiore S."/>
        </authorList>
    </citation>
    <scope>NUCLEOTIDE SEQUENCE</scope>
    <source>
        <strain evidence="2">VN-18</strain>
    </source>
</reference>
<dbReference type="Proteomes" id="UP000605970">
    <property type="component" value="Unassembled WGS sequence"/>
</dbReference>
<feature type="region of interest" description="Disordered" evidence="1">
    <location>
        <begin position="1"/>
        <end position="26"/>
    </location>
</feature>
<comment type="caution">
    <text evidence="2">The sequence shown here is derived from an EMBL/GenBank/DDBJ whole genome shotgun (WGS) entry which is preliminary data.</text>
</comment>
<feature type="region of interest" description="Disordered" evidence="1">
    <location>
        <begin position="210"/>
        <end position="256"/>
    </location>
</feature>
<dbReference type="OrthoDB" id="5897828at2759"/>
<dbReference type="EMBL" id="JABEBT010000016">
    <property type="protein sequence ID" value="KAF7637901.1"/>
    <property type="molecule type" value="Genomic_DNA"/>
</dbReference>
<feature type="compositionally biased region" description="Basic and acidic residues" evidence="1">
    <location>
        <begin position="210"/>
        <end position="236"/>
    </location>
</feature>
<dbReference type="AlphaFoldDB" id="A0A8S9ZX96"/>
<gene>
    <name evidence="2" type="ORF">Mgra_00002606</name>
</gene>
<protein>
    <submittedName>
        <fullName evidence="2">Uncharacterized protein</fullName>
    </submittedName>
</protein>
<feature type="compositionally biased region" description="Low complexity" evidence="1">
    <location>
        <begin position="241"/>
        <end position="254"/>
    </location>
</feature>
<keyword evidence="3" id="KW-1185">Reference proteome</keyword>